<dbReference type="NCBIfam" id="TIGR02111">
    <property type="entry name" value="PQQ_syn_pqqC"/>
    <property type="match status" value="1"/>
</dbReference>
<comment type="similarity">
    <text evidence="4">Belongs to the PqqC family.</text>
</comment>
<dbReference type="OrthoDB" id="9800756at2"/>
<evidence type="ECO:0000313" key="6">
    <source>
        <dbReference type="EMBL" id="PKW17117.1"/>
    </source>
</evidence>
<dbReference type="InterPro" id="IPR011845">
    <property type="entry name" value="PqqC"/>
</dbReference>
<dbReference type="SUPFAM" id="SSF48613">
    <property type="entry name" value="Heme oxygenase-like"/>
    <property type="match status" value="1"/>
</dbReference>
<comment type="pathway">
    <text evidence="4">Cofactor biosynthesis; pyrroloquinoline quinone biosynthesis.</text>
</comment>
<feature type="domain" description="Thiaminase-2/PQQC" evidence="5">
    <location>
        <begin position="14"/>
        <end position="221"/>
    </location>
</feature>
<protein>
    <recommendedName>
        <fullName evidence="4">Pyrroloquinoline-quinone synthase</fullName>
        <ecNumber evidence="4">1.3.3.11</ecNumber>
    </recommendedName>
    <alternativeName>
        <fullName evidence="4">Coenzyme PQQ synthesis protein C</fullName>
    </alternativeName>
    <alternativeName>
        <fullName evidence="4">Pyrroloquinoline quinone biosynthesis protein C</fullName>
    </alternativeName>
</protein>
<dbReference type="Pfam" id="PF03070">
    <property type="entry name" value="TENA_THI-4"/>
    <property type="match status" value="1"/>
</dbReference>
<evidence type="ECO:0000259" key="5">
    <source>
        <dbReference type="Pfam" id="PF03070"/>
    </source>
</evidence>
<keyword evidence="2 4" id="KW-0884">PQQ biosynthesis</keyword>
<comment type="caution">
    <text evidence="6">The sequence shown here is derived from an EMBL/GenBank/DDBJ whole genome shotgun (WGS) entry which is preliminary data.</text>
</comment>
<dbReference type="GO" id="GO:0033732">
    <property type="term" value="F:pyrroloquinoline-quinone synthase activity"/>
    <property type="evidence" value="ECO:0007669"/>
    <property type="project" value="UniProtKB-EC"/>
</dbReference>
<dbReference type="EC" id="1.3.3.11" evidence="4"/>
<dbReference type="GO" id="GO:0018189">
    <property type="term" value="P:pyrroloquinoline quinone biosynthetic process"/>
    <property type="evidence" value="ECO:0007669"/>
    <property type="project" value="UniProtKB-UniRule"/>
</dbReference>
<sequence>MSQPLGETDFRESLQRLAKRYWAHHPFHRRLHDGRCSPPEVRLWVANRWYYQRHLSQKNAAIAANCPLPEVRRIWIERIGFQDGPSDAEGGLHDWLVLAEAVGLQRSEVLDERHVLPGVRFAADAYLDFCRRKPWIEGVAAALTEMFSPDHMSDRMAAWRRHYDWIEPAGLAYFERRIPAARADSTQTLQVVLDHCETREQQDAAVRALAFKCDVLWAMLDAIDYKGQSWT</sequence>
<keyword evidence="3 4" id="KW-0560">Oxidoreductase</keyword>
<proteinExistence type="inferred from homology"/>
<dbReference type="RefSeq" id="WP_010693144.1">
    <property type="nucleotide sequence ID" value="NZ_CP061007.1"/>
</dbReference>
<dbReference type="InterPro" id="IPR004305">
    <property type="entry name" value="Thiaminase-2/PQQC"/>
</dbReference>
<gene>
    <name evidence="4" type="primary">pqqC</name>
    <name evidence="6" type="ORF">A8926_5047</name>
</gene>
<evidence type="ECO:0000256" key="2">
    <source>
        <dbReference type="ARBA" id="ARBA00022905"/>
    </source>
</evidence>
<evidence type="ECO:0000256" key="1">
    <source>
        <dbReference type="ARBA" id="ARBA00004948"/>
    </source>
</evidence>
<evidence type="ECO:0000256" key="3">
    <source>
        <dbReference type="ARBA" id="ARBA00023002"/>
    </source>
</evidence>
<evidence type="ECO:0000256" key="4">
    <source>
        <dbReference type="HAMAP-Rule" id="MF_00654"/>
    </source>
</evidence>
<accession>A0A2N3Y2I3</accession>
<dbReference type="PANTHER" id="PTHR40279:SF3">
    <property type="entry name" value="4-AMINOBENZOATE SYNTHASE"/>
    <property type="match status" value="1"/>
</dbReference>
<comment type="function">
    <text evidence="4">Ring cyclization and eight-electron oxidation of 3a-(2-amino-2-carboxyethyl)-4,5-dioxo-4,5,6,7,8,9-hexahydroquinoline-7,9-dicarboxylic-acid to PQQ.</text>
</comment>
<comment type="pathway">
    <text evidence="1">Cofactor biosynthesis; thiamine diphosphate biosynthesis.</text>
</comment>
<dbReference type="UniPathway" id="UPA00539"/>
<dbReference type="AlphaFoldDB" id="A0A2N3Y2I3"/>
<dbReference type="EMBL" id="PJNB01000001">
    <property type="protein sequence ID" value="PKW17117.1"/>
    <property type="molecule type" value="Genomic_DNA"/>
</dbReference>
<organism evidence="6 7">
    <name type="scientific">Saccharopolyspora spinosa</name>
    <dbReference type="NCBI Taxonomy" id="60894"/>
    <lineage>
        <taxon>Bacteria</taxon>
        <taxon>Bacillati</taxon>
        <taxon>Actinomycetota</taxon>
        <taxon>Actinomycetes</taxon>
        <taxon>Pseudonocardiales</taxon>
        <taxon>Pseudonocardiaceae</taxon>
        <taxon>Saccharopolyspora</taxon>
    </lineage>
</organism>
<dbReference type="PANTHER" id="PTHR40279">
    <property type="entry name" value="PQQC-LIKE PROTEIN"/>
    <property type="match status" value="1"/>
</dbReference>
<comment type="catalytic activity">
    <reaction evidence="4">
        <text>6-(2-amino-2-carboxyethyl)-7,8-dioxo-1,2,3,4,7,8-hexahydroquinoline-2,4-dicarboxylate + 3 O2 = pyrroloquinoline quinone + 2 H2O2 + 2 H2O + H(+)</text>
        <dbReference type="Rhea" id="RHEA:10692"/>
        <dbReference type="ChEBI" id="CHEBI:15377"/>
        <dbReference type="ChEBI" id="CHEBI:15378"/>
        <dbReference type="ChEBI" id="CHEBI:15379"/>
        <dbReference type="ChEBI" id="CHEBI:16240"/>
        <dbReference type="ChEBI" id="CHEBI:58442"/>
        <dbReference type="ChEBI" id="CHEBI:58778"/>
        <dbReference type="EC" id="1.3.3.11"/>
    </reaction>
</comment>
<keyword evidence="7" id="KW-1185">Reference proteome</keyword>
<dbReference type="Gene3D" id="1.20.910.10">
    <property type="entry name" value="Heme oxygenase-like"/>
    <property type="match status" value="1"/>
</dbReference>
<dbReference type="STRING" id="994479.GCA_000194155_01383"/>
<dbReference type="InterPro" id="IPR039068">
    <property type="entry name" value="PqqC-like"/>
</dbReference>
<reference evidence="6" key="1">
    <citation type="submission" date="2017-12" db="EMBL/GenBank/DDBJ databases">
        <title>Sequencing the genomes of 1000 Actinobacteria strains.</title>
        <authorList>
            <person name="Klenk H.-P."/>
        </authorList>
    </citation>
    <scope>NUCLEOTIDE SEQUENCE [LARGE SCALE GENOMIC DNA]</scope>
    <source>
        <strain evidence="6">DSM 44228</strain>
    </source>
</reference>
<dbReference type="Proteomes" id="UP000233786">
    <property type="component" value="Unassembled WGS sequence"/>
</dbReference>
<evidence type="ECO:0000313" key="7">
    <source>
        <dbReference type="Proteomes" id="UP000233786"/>
    </source>
</evidence>
<dbReference type="HAMAP" id="MF_00654">
    <property type="entry name" value="PQQ_syn_PqqC"/>
    <property type="match status" value="1"/>
</dbReference>
<name>A0A2N3Y2I3_SACSN</name>
<dbReference type="InterPro" id="IPR016084">
    <property type="entry name" value="Haem_Oase-like_multi-hlx"/>
</dbReference>